<dbReference type="PANTHER" id="PTHR10380:SF241">
    <property type="entry name" value="CUTICULAR PROTEIN 47EG-RELATED"/>
    <property type="match status" value="1"/>
</dbReference>
<proteinExistence type="predicted"/>
<accession>A0A9P0GB84</accession>
<name>A0A9P0GB84_9CUCU</name>
<dbReference type="OrthoDB" id="6379191at2759"/>
<feature type="region of interest" description="Disordered" evidence="3">
    <location>
        <begin position="1"/>
        <end position="111"/>
    </location>
</feature>
<dbReference type="InterPro" id="IPR050468">
    <property type="entry name" value="Cuticle_Struct_Prot"/>
</dbReference>
<evidence type="ECO:0000256" key="2">
    <source>
        <dbReference type="PROSITE-ProRule" id="PRU00497"/>
    </source>
</evidence>
<sequence>MTKGKRERGRGKGEEEKGKRKRGRGKGEEVKGKRKGGRGKGKEGKGKRESGRGKGEEGKGKRESGRGKGEEGKGKSFETGNGISQEEHGFLKNIGTPEEAQVVQGRSSYTSPEGIKIDLSYIADENGFQPVGEHLPTPPPIPEAILKALEFLSSLQRKEEERNQLKRRRRQDRY</sequence>
<dbReference type="EMBL" id="OV651829">
    <property type="protein sequence ID" value="CAH1104631.1"/>
    <property type="molecule type" value="Genomic_DNA"/>
</dbReference>
<keyword evidence="5" id="KW-1185">Reference proteome</keyword>
<gene>
    <name evidence="4" type="ORF">PSYICH_LOCUS5407</name>
</gene>
<dbReference type="GO" id="GO:0062129">
    <property type="term" value="C:chitin-based extracellular matrix"/>
    <property type="evidence" value="ECO:0007669"/>
    <property type="project" value="TreeGrafter"/>
</dbReference>
<organism evidence="4 5">
    <name type="scientific">Psylliodes chrysocephalus</name>
    <dbReference type="NCBI Taxonomy" id="3402493"/>
    <lineage>
        <taxon>Eukaryota</taxon>
        <taxon>Metazoa</taxon>
        <taxon>Ecdysozoa</taxon>
        <taxon>Arthropoda</taxon>
        <taxon>Hexapoda</taxon>
        <taxon>Insecta</taxon>
        <taxon>Pterygota</taxon>
        <taxon>Neoptera</taxon>
        <taxon>Endopterygota</taxon>
        <taxon>Coleoptera</taxon>
        <taxon>Polyphaga</taxon>
        <taxon>Cucujiformia</taxon>
        <taxon>Chrysomeloidea</taxon>
        <taxon>Chrysomelidae</taxon>
        <taxon>Galerucinae</taxon>
        <taxon>Alticini</taxon>
        <taxon>Psylliodes</taxon>
    </lineage>
</organism>
<dbReference type="InterPro" id="IPR031311">
    <property type="entry name" value="CHIT_BIND_RR_consensus"/>
</dbReference>
<keyword evidence="1 2" id="KW-0193">Cuticle</keyword>
<dbReference type="PANTHER" id="PTHR10380">
    <property type="entry name" value="CUTICLE PROTEIN"/>
    <property type="match status" value="1"/>
</dbReference>
<evidence type="ECO:0000313" key="5">
    <source>
        <dbReference type="Proteomes" id="UP001153636"/>
    </source>
</evidence>
<protein>
    <submittedName>
        <fullName evidence="4">Uncharacterized protein</fullName>
    </submittedName>
</protein>
<evidence type="ECO:0000313" key="4">
    <source>
        <dbReference type="EMBL" id="CAH1104631.1"/>
    </source>
</evidence>
<dbReference type="PROSITE" id="PS51155">
    <property type="entry name" value="CHIT_BIND_RR_2"/>
    <property type="match status" value="1"/>
</dbReference>
<reference evidence="4" key="1">
    <citation type="submission" date="2022-01" db="EMBL/GenBank/DDBJ databases">
        <authorList>
            <person name="King R."/>
        </authorList>
    </citation>
    <scope>NUCLEOTIDE SEQUENCE</scope>
</reference>
<evidence type="ECO:0000256" key="3">
    <source>
        <dbReference type="SAM" id="MobiDB-lite"/>
    </source>
</evidence>
<feature type="compositionally biased region" description="Basic and acidic residues" evidence="3">
    <location>
        <begin position="40"/>
        <end position="76"/>
    </location>
</feature>
<dbReference type="Pfam" id="PF00379">
    <property type="entry name" value="Chitin_bind_4"/>
    <property type="match status" value="1"/>
</dbReference>
<dbReference type="Proteomes" id="UP001153636">
    <property type="component" value="Chromosome 17"/>
</dbReference>
<evidence type="ECO:0000256" key="1">
    <source>
        <dbReference type="ARBA" id="ARBA00022460"/>
    </source>
</evidence>
<dbReference type="InterPro" id="IPR000618">
    <property type="entry name" value="Insect_cuticle"/>
</dbReference>
<dbReference type="PROSITE" id="PS00233">
    <property type="entry name" value="CHIT_BIND_RR_1"/>
    <property type="match status" value="1"/>
</dbReference>
<dbReference type="GO" id="GO:0008010">
    <property type="term" value="F:structural constituent of chitin-based larval cuticle"/>
    <property type="evidence" value="ECO:0007669"/>
    <property type="project" value="TreeGrafter"/>
</dbReference>
<dbReference type="AlphaFoldDB" id="A0A9P0GB84"/>